<feature type="compositionally biased region" description="Polar residues" evidence="1">
    <location>
        <begin position="177"/>
        <end position="207"/>
    </location>
</feature>
<feature type="region of interest" description="Disordered" evidence="1">
    <location>
        <begin position="170"/>
        <end position="207"/>
    </location>
</feature>
<keyword evidence="2" id="KW-0472">Membrane</keyword>
<keyword evidence="2" id="KW-0812">Transmembrane</keyword>
<gene>
    <name evidence="3" type="ORF">Pla22_10510</name>
</gene>
<protein>
    <submittedName>
        <fullName evidence="3">Uncharacterized protein</fullName>
    </submittedName>
</protein>
<evidence type="ECO:0000313" key="4">
    <source>
        <dbReference type="Proteomes" id="UP000316598"/>
    </source>
</evidence>
<evidence type="ECO:0000256" key="1">
    <source>
        <dbReference type="SAM" id="MobiDB-lite"/>
    </source>
</evidence>
<dbReference type="Proteomes" id="UP000316598">
    <property type="component" value="Unassembled WGS sequence"/>
</dbReference>
<feature type="transmembrane region" description="Helical" evidence="2">
    <location>
        <begin position="12"/>
        <end position="33"/>
    </location>
</feature>
<evidence type="ECO:0000313" key="3">
    <source>
        <dbReference type="EMBL" id="TWT53422.1"/>
    </source>
</evidence>
<reference evidence="3 4" key="1">
    <citation type="submission" date="2019-02" db="EMBL/GenBank/DDBJ databases">
        <title>Deep-cultivation of Planctomycetes and their phenomic and genomic characterization uncovers novel biology.</title>
        <authorList>
            <person name="Wiegand S."/>
            <person name="Jogler M."/>
            <person name="Boedeker C."/>
            <person name="Pinto D."/>
            <person name="Vollmers J."/>
            <person name="Rivas-Marin E."/>
            <person name="Kohn T."/>
            <person name="Peeters S.H."/>
            <person name="Heuer A."/>
            <person name="Rast P."/>
            <person name="Oberbeckmann S."/>
            <person name="Bunk B."/>
            <person name="Jeske O."/>
            <person name="Meyerdierks A."/>
            <person name="Storesund J.E."/>
            <person name="Kallscheuer N."/>
            <person name="Luecker S."/>
            <person name="Lage O.M."/>
            <person name="Pohl T."/>
            <person name="Merkel B.J."/>
            <person name="Hornburger P."/>
            <person name="Mueller R.-W."/>
            <person name="Bruemmer F."/>
            <person name="Labrenz M."/>
            <person name="Spormann A.M."/>
            <person name="Op Den Camp H."/>
            <person name="Overmann J."/>
            <person name="Amann R."/>
            <person name="Jetten M.S.M."/>
            <person name="Mascher T."/>
            <person name="Medema M.H."/>
            <person name="Devos D.P."/>
            <person name="Kaster A.-K."/>
            <person name="Ovreas L."/>
            <person name="Rohde M."/>
            <person name="Galperin M.Y."/>
            <person name="Jogler C."/>
        </authorList>
    </citation>
    <scope>NUCLEOTIDE SEQUENCE [LARGE SCALE GENOMIC DNA]</scope>
    <source>
        <strain evidence="3 4">Pla22</strain>
    </source>
</reference>
<dbReference type="EMBL" id="SJPI01000001">
    <property type="protein sequence ID" value="TWT53422.1"/>
    <property type="molecule type" value="Genomic_DNA"/>
</dbReference>
<accession>A0A5C5WU82</accession>
<dbReference type="AlphaFoldDB" id="A0A5C5WU82"/>
<keyword evidence="4" id="KW-1185">Reference proteome</keyword>
<evidence type="ECO:0000256" key="2">
    <source>
        <dbReference type="SAM" id="Phobius"/>
    </source>
</evidence>
<dbReference type="RefSeq" id="WP_165440517.1">
    <property type="nucleotide sequence ID" value="NZ_SJPI01000001.1"/>
</dbReference>
<proteinExistence type="predicted"/>
<sequence>MVTENSQRRIRLVVNSILVMTVVASMSGCATILSDRRYPVTIDNADGPTFFSVQDRKHNVIHQGVTPQQVTLDAKAFPYWPAKYSIAFAGAQSATQVKEVKAGLDPWSAGNLLLGGIPGFAVDGASGAMFKLPKSIQGSVPSQYAVTNSSQGSQLIATAMQSASPRISDLDGGGVLSETTQGMPSSSDVQMASATEPINTQGNIVTR</sequence>
<keyword evidence="2" id="KW-1133">Transmembrane helix</keyword>
<organism evidence="3 4">
    <name type="scientific">Rubripirellula amarantea</name>
    <dbReference type="NCBI Taxonomy" id="2527999"/>
    <lineage>
        <taxon>Bacteria</taxon>
        <taxon>Pseudomonadati</taxon>
        <taxon>Planctomycetota</taxon>
        <taxon>Planctomycetia</taxon>
        <taxon>Pirellulales</taxon>
        <taxon>Pirellulaceae</taxon>
        <taxon>Rubripirellula</taxon>
    </lineage>
</organism>
<comment type="caution">
    <text evidence="3">The sequence shown here is derived from an EMBL/GenBank/DDBJ whole genome shotgun (WGS) entry which is preliminary data.</text>
</comment>
<name>A0A5C5WU82_9BACT</name>